<feature type="region of interest" description="Disordered" evidence="6">
    <location>
        <begin position="1"/>
        <end position="22"/>
    </location>
</feature>
<dbReference type="Pfam" id="PF00291">
    <property type="entry name" value="PALP"/>
    <property type="match status" value="1"/>
</dbReference>
<evidence type="ECO:0000256" key="5">
    <source>
        <dbReference type="PIRSR" id="PIRSR006278-2"/>
    </source>
</evidence>
<evidence type="ECO:0000313" key="9">
    <source>
        <dbReference type="Proteomes" id="UP000748308"/>
    </source>
</evidence>
<dbReference type="PIRSF" id="PIRSF006278">
    <property type="entry name" value="ACCD_DCysDesulf"/>
    <property type="match status" value="1"/>
</dbReference>
<dbReference type="InterPro" id="IPR036052">
    <property type="entry name" value="TrpB-like_PALP_sf"/>
</dbReference>
<feature type="active site" description="Nucleophile" evidence="4">
    <location>
        <position position="85"/>
    </location>
</feature>
<evidence type="ECO:0000256" key="6">
    <source>
        <dbReference type="SAM" id="MobiDB-lite"/>
    </source>
</evidence>
<organism evidence="8 9">
    <name type="scientific">Eiseniibacteriota bacterium</name>
    <dbReference type="NCBI Taxonomy" id="2212470"/>
    <lineage>
        <taxon>Bacteria</taxon>
        <taxon>Candidatus Eiseniibacteriota</taxon>
    </lineage>
</organism>
<accession>A0A937XA91</accession>
<dbReference type="InterPro" id="IPR005966">
    <property type="entry name" value="D-Cys_desShydrase"/>
</dbReference>
<protein>
    <submittedName>
        <fullName evidence="8">D-cysteine desulfhydrase family protein</fullName>
    </submittedName>
</protein>
<name>A0A937XA91_UNCEI</name>
<comment type="similarity">
    <text evidence="2">Belongs to the ACC deaminase/D-cysteine desulfhydrase family.</text>
</comment>
<gene>
    <name evidence="8" type="ORF">FJY75_11070</name>
</gene>
<evidence type="ECO:0000256" key="4">
    <source>
        <dbReference type="PIRSR" id="PIRSR006278-1"/>
    </source>
</evidence>
<evidence type="ECO:0000259" key="7">
    <source>
        <dbReference type="Pfam" id="PF00291"/>
    </source>
</evidence>
<dbReference type="SUPFAM" id="SSF53686">
    <property type="entry name" value="Tryptophan synthase beta subunit-like PLP-dependent enzymes"/>
    <property type="match status" value="1"/>
</dbReference>
<dbReference type="InterPro" id="IPR001926">
    <property type="entry name" value="TrpB-like_PALP"/>
</dbReference>
<sequence>MNAHVRPRGSEGPPFPPRERLAHLPTPWHPLARLSAALPAAIDIKRDDLSGCLLSGNKIRKLEFVLADALAAGATAVVTCGGAQSNHARATAGAAARLGLRCALLLRGEAPAAPPDGNLFLDELLGAEVRWVDAAGYEDRDARMAALAGELRGRGERPYVIPEGASNEIGAWGYVAMLAELREQEPSFPWRRIVCAMGSGGTHAGLWMGARLLGLDVRVRSYLVQRDRGYFRSQVRTIVERFGRRYGVRAALDPEELEIVAGFEGPAYGAAYAEETVVIREAARAEGIVLDPVYTGKAMTGLLADLRSGALPPGERILFVHTGGIFGLMAQRGEILGPRRSR</sequence>
<dbReference type="PANTHER" id="PTHR43780">
    <property type="entry name" value="1-AMINOCYCLOPROPANE-1-CARBOXYLATE DEAMINASE-RELATED"/>
    <property type="match status" value="1"/>
</dbReference>
<feature type="modified residue" description="N6-(pyridoxal phosphate)lysine" evidence="5">
    <location>
        <position position="58"/>
    </location>
</feature>
<dbReference type="Gene3D" id="3.40.50.1100">
    <property type="match status" value="2"/>
</dbReference>
<proteinExistence type="inferred from homology"/>
<evidence type="ECO:0000256" key="2">
    <source>
        <dbReference type="ARBA" id="ARBA00008639"/>
    </source>
</evidence>
<comment type="cofactor">
    <cofactor evidence="1">
        <name>pyridoxal 5'-phosphate</name>
        <dbReference type="ChEBI" id="CHEBI:597326"/>
    </cofactor>
</comment>
<dbReference type="PANTHER" id="PTHR43780:SF2">
    <property type="entry name" value="1-AMINOCYCLOPROPANE-1-CARBOXYLATE DEAMINASE-RELATED"/>
    <property type="match status" value="1"/>
</dbReference>
<dbReference type="InterPro" id="IPR027278">
    <property type="entry name" value="ACCD_DCysDesulf"/>
</dbReference>
<comment type="caution">
    <text evidence="8">The sequence shown here is derived from an EMBL/GenBank/DDBJ whole genome shotgun (WGS) entry which is preliminary data.</text>
</comment>
<dbReference type="EMBL" id="VGIY01000339">
    <property type="protein sequence ID" value="MBM3318380.1"/>
    <property type="molecule type" value="Genomic_DNA"/>
</dbReference>
<dbReference type="NCBIfam" id="TIGR01275">
    <property type="entry name" value="ACC_deam_rel"/>
    <property type="match status" value="1"/>
</dbReference>
<dbReference type="Proteomes" id="UP000748308">
    <property type="component" value="Unassembled WGS sequence"/>
</dbReference>
<dbReference type="AlphaFoldDB" id="A0A937XA91"/>
<dbReference type="GO" id="GO:0019148">
    <property type="term" value="F:D-cysteine desulfhydrase activity"/>
    <property type="evidence" value="ECO:0007669"/>
    <property type="project" value="TreeGrafter"/>
</dbReference>
<feature type="domain" description="Tryptophan synthase beta chain-like PALP" evidence="7">
    <location>
        <begin position="21"/>
        <end position="323"/>
    </location>
</feature>
<evidence type="ECO:0000313" key="8">
    <source>
        <dbReference type="EMBL" id="MBM3318380.1"/>
    </source>
</evidence>
<evidence type="ECO:0000256" key="3">
    <source>
        <dbReference type="ARBA" id="ARBA00022898"/>
    </source>
</evidence>
<keyword evidence="3 5" id="KW-0663">Pyridoxal phosphate</keyword>
<evidence type="ECO:0000256" key="1">
    <source>
        <dbReference type="ARBA" id="ARBA00001933"/>
    </source>
</evidence>
<reference evidence="8" key="1">
    <citation type="submission" date="2019-03" db="EMBL/GenBank/DDBJ databases">
        <title>Lake Tanganyika Metagenome-Assembled Genomes (MAGs).</title>
        <authorList>
            <person name="Tran P."/>
        </authorList>
    </citation>
    <scope>NUCLEOTIDE SEQUENCE</scope>
    <source>
        <strain evidence="8">M_DeepCast_400m_m2_100</strain>
    </source>
</reference>